<dbReference type="AlphaFoldDB" id="A0A8J6LGJ7"/>
<protein>
    <submittedName>
        <fullName evidence="2">Uncharacterized protein</fullName>
    </submittedName>
</protein>
<feature type="compositionally biased region" description="Basic residues" evidence="1">
    <location>
        <begin position="208"/>
        <end position="222"/>
    </location>
</feature>
<dbReference type="Proteomes" id="UP000719412">
    <property type="component" value="Unassembled WGS sequence"/>
</dbReference>
<accession>A0A8J6LGJ7</accession>
<sequence length="398" mass="43824">MYIGVSPTSSEKSTRTWTGTETCVILFRGRPGAQVTSVSGGVTAVCVVFPMILKVEVSLFVSSPEIEDRNEVNAGYWAKKMQGLCYKVRERSRTGSRSPTSGTGRDEFARVGAKGIKGGTAAILEALGSRFSVHGSQFTTDSVATGVGEPVEEDRSGWKIVQEELQPYAAADVGFFHCVNDPTLQRITFRHPVGPSSSLRIPPESRTSHRTGGGRKNQHSFGHHREVSTGSSPVGKGAHGCINVVVYVCECEVEWAWVAGEIAPEKKKKKRIPVLPTKRATRGRKRAKRVKWKTKQGRKRRSGVGRKETPKKRRLNKRKTATSRSQGRGEASQEDKKKRKRTGKGKTGRQEEEEEEEGNGKDIGKAGGSEKGNYRGNKGAEKRESRCQERNRTTKGRI</sequence>
<evidence type="ECO:0000313" key="3">
    <source>
        <dbReference type="Proteomes" id="UP000719412"/>
    </source>
</evidence>
<feature type="compositionally biased region" description="Basic and acidic residues" evidence="1">
    <location>
        <begin position="378"/>
        <end position="392"/>
    </location>
</feature>
<evidence type="ECO:0000256" key="1">
    <source>
        <dbReference type="SAM" id="MobiDB-lite"/>
    </source>
</evidence>
<feature type="region of interest" description="Disordered" evidence="1">
    <location>
        <begin position="189"/>
        <end position="235"/>
    </location>
</feature>
<comment type="caution">
    <text evidence="2">The sequence shown here is derived from an EMBL/GenBank/DDBJ whole genome shotgun (WGS) entry which is preliminary data.</text>
</comment>
<keyword evidence="3" id="KW-1185">Reference proteome</keyword>
<feature type="compositionally biased region" description="Basic residues" evidence="1">
    <location>
        <begin position="337"/>
        <end position="347"/>
    </location>
</feature>
<reference evidence="2" key="2">
    <citation type="submission" date="2021-08" db="EMBL/GenBank/DDBJ databases">
        <authorList>
            <person name="Eriksson T."/>
        </authorList>
    </citation>
    <scope>NUCLEOTIDE SEQUENCE</scope>
    <source>
        <strain evidence="2">Stoneville</strain>
        <tissue evidence="2">Whole head</tissue>
    </source>
</reference>
<feature type="region of interest" description="Disordered" evidence="1">
    <location>
        <begin position="266"/>
        <end position="398"/>
    </location>
</feature>
<feature type="compositionally biased region" description="Basic residues" evidence="1">
    <location>
        <begin position="279"/>
        <end position="321"/>
    </location>
</feature>
<evidence type="ECO:0000313" key="2">
    <source>
        <dbReference type="EMBL" id="KAH0812271.1"/>
    </source>
</evidence>
<organism evidence="2 3">
    <name type="scientific">Tenebrio molitor</name>
    <name type="common">Yellow mealworm beetle</name>
    <dbReference type="NCBI Taxonomy" id="7067"/>
    <lineage>
        <taxon>Eukaryota</taxon>
        <taxon>Metazoa</taxon>
        <taxon>Ecdysozoa</taxon>
        <taxon>Arthropoda</taxon>
        <taxon>Hexapoda</taxon>
        <taxon>Insecta</taxon>
        <taxon>Pterygota</taxon>
        <taxon>Neoptera</taxon>
        <taxon>Endopterygota</taxon>
        <taxon>Coleoptera</taxon>
        <taxon>Polyphaga</taxon>
        <taxon>Cucujiformia</taxon>
        <taxon>Tenebrionidae</taxon>
        <taxon>Tenebrio</taxon>
    </lineage>
</organism>
<name>A0A8J6LGJ7_TENMO</name>
<reference evidence="2" key="1">
    <citation type="journal article" date="2020" name="J Insects Food Feed">
        <title>The yellow mealworm (Tenebrio molitor) genome: a resource for the emerging insects as food and feed industry.</title>
        <authorList>
            <person name="Eriksson T."/>
            <person name="Andere A."/>
            <person name="Kelstrup H."/>
            <person name="Emery V."/>
            <person name="Picard C."/>
        </authorList>
    </citation>
    <scope>NUCLEOTIDE SEQUENCE</scope>
    <source>
        <strain evidence="2">Stoneville</strain>
        <tissue evidence="2">Whole head</tissue>
    </source>
</reference>
<gene>
    <name evidence="2" type="ORF">GEV33_010520</name>
</gene>
<proteinExistence type="predicted"/>
<dbReference type="EMBL" id="JABDTM020026185">
    <property type="protein sequence ID" value="KAH0812271.1"/>
    <property type="molecule type" value="Genomic_DNA"/>
</dbReference>